<dbReference type="AlphaFoldDB" id="A0A4R2NRL9"/>
<dbReference type="EMBL" id="SLXK01000025">
    <property type="protein sequence ID" value="TCP24500.1"/>
    <property type="molecule type" value="Genomic_DNA"/>
</dbReference>
<proteinExistence type="predicted"/>
<organism evidence="1 2">
    <name type="scientific">Scopulibacillus darangshiensis</name>
    <dbReference type="NCBI Taxonomy" id="442528"/>
    <lineage>
        <taxon>Bacteria</taxon>
        <taxon>Bacillati</taxon>
        <taxon>Bacillota</taxon>
        <taxon>Bacilli</taxon>
        <taxon>Bacillales</taxon>
        <taxon>Sporolactobacillaceae</taxon>
        <taxon>Scopulibacillus</taxon>
    </lineage>
</organism>
<dbReference type="Proteomes" id="UP000295416">
    <property type="component" value="Unassembled WGS sequence"/>
</dbReference>
<reference evidence="1 2" key="1">
    <citation type="submission" date="2019-03" db="EMBL/GenBank/DDBJ databases">
        <title>Genomic Encyclopedia of Type Strains, Phase IV (KMG-IV): sequencing the most valuable type-strain genomes for metagenomic binning, comparative biology and taxonomic classification.</title>
        <authorList>
            <person name="Goeker M."/>
        </authorList>
    </citation>
    <scope>NUCLEOTIDE SEQUENCE [LARGE SCALE GENOMIC DNA]</scope>
    <source>
        <strain evidence="1 2">DSM 19377</strain>
    </source>
</reference>
<protein>
    <submittedName>
        <fullName evidence="1">Uncharacterized protein</fullName>
    </submittedName>
</protein>
<evidence type="ECO:0000313" key="1">
    <source>
        <dbReference type="EMBL" id="TCP24500.1"/>
    </source>
</evidence>
<name>A0A4R2NRL9_9BACL</name>
<evidence type="ECO:0000313" key="2">
    <source>
        <dbReference type="Proteomes" id="UP000295416"/>
    </source>
</evidence>
<keyword evidence="2" id="KW-1185">Reference proteome</keyword>
<sequence>MNEKNIELVKGFEERVSQGQEYFSRFTLDGFDPRDESFIVSAICKKYGKQDFPGVDMTGFRVLEATKKFMKGEGQHKNRPKDRVLKFLECYEENK</sequence>
<comment type="caution">
    <text evidence="1">The sequence shown here is derived from an EMBL/GenBank/DDBJ whole genome shotgun (WGS) entry which is preliminary data.</text>
</comment>
<gene>
    <name evidence="1" type="ORF">EV207_12561</name>
</gene>
<dbReference type="RefSeq" id="WP_132747050.1">
    <property type="nucleotide sequence ID" value="NZ_SLXK01000025.1"/>
</dbReference>
<accession>A0A4R2NRL9</accession>